<keyword evidence="6" id="KW-0378">Hydrolase</keyword>
<feature type="signal peptide" evidence="9">
    <location>
        <begin position="1"/>
        <end position="22"/>
    </location>
</feature>
<evidence type="ECO:0000259" key="11">
    <source>
        <dbReference type="Pfam" id="PF05649"/>
    </source>
</evidence>
<feature type="domain" description="Peptidase M13 C-terminal" evidence="10">
    <location>
        <begin position="534"/>
        <end position="690"/>
    </location>
</feature>
<feature type="domain" description="Peptidase M13 N-terminal" evidence="11">
    <location>
        <begin position="42"/>
        <end position="476"/>
    </location>
</feature>
<dbReference type="InterPro" id="IPR000718">
    <property type="entry name" value="Peptidase_M13"/>
</dbReference>
<evidence type="ECO:0000256" key="6">
    <source>
        <dbReference type="ARBA" id="ARBA00022801"/>
    </source>
</evidence>
<dbReference type="InterPro" id="IPR042089">
    <property type="entry name" value="Peptidase_M13_dom_2"/>
</dbReference>
<sequence length="714" mass="81636">MGVYSNIFVVICLIVSVNLSSGLYSDDTDFDGYEYMNLSADPCEDFYEYTCGNFKNLYPLKDNEMLIDEFSILEDSLTDIVQEILSSQELIEDPFSLKKAKAAYTACMQENFMDNQYMKSPEIEIVKKYGGFPIVEESTDGTVEGTLFGWNDIADIAAEFGVNIFFSVSSYYDSFNASATVLMITSDSTTVPKQFRPKHQESYDEAIEESFYDFATKSTKLKSGNLAATDDAFELFLKKLVTKINRDLGTWKSDEYITEQVSLISSFMHGIYSGGYVPDGVNPGSLEGTVTLETLNNWTVEQFGNTIQIDWVEYIKRVFKYTYAEIDKNTPVIVTGSFTKTLYGILNWVNMTDSKIVKSTALLKVFVYMASDSDKETRTDFETYLEDTGKTVYPRWQYCSRKLMDITETLSLSLAVVYEYQLRYFNKTKFDVARDLIEDLQTTFKEVINETDWMDETSKEAALRKVHNIITLLGYPRFTSNSFLLDQFYENLPICKWDHYGNSKILRAFKQAYVLNMFSKRDRAAWDKSPFITNAYYNRQNNKIIFPVAMLNSIFFSGSISLLDYSRIGMIVAHEITHGFDNVGYLYNEDCLIQPWWTTQTQINFKNKTLCFVDQYSKYIVPELNATMDSSNSLNENLADNGGTRTALKALKKETGQNEELRNSVQIRAVYYGSDVFIGFGTMWCNNESLEYTESTGNKLAILAAVVIKSKDPC</sequence>
<keyword evidence="9" id="KW-0732">Signal</keyword>
<dbReference type="InterPro" id="IPR008753">
    <property type="entry name" value="Peptidase_M13_N"/>
</dbReference>
<dbReference type="Proteomes" id="UP000504635">
    <property type="component" value="Unplaced"/>
</dbReference>
<dbReference type="AlphaFoldDB" id="A0A6J2Y9Q0"/>
<evidence type="ECO:0000256" key="2">
    <source>
        <dbReference type="ARBA" id="ARBA00004401"/>
    </source>
</evidence>
<evidence type="ECO:0000256" key="9">
    <source>
        <dbReference type="SAM" id="SignalP"/>
    </source>
</evidence>
<dbReference type="Pfam" id="PF01431">
    <property type="entry name" value="Peptidase_M13"/>
    <property type="match status" value="1"/>
</dbReference>
<dbReference type="GO" id="GO:0004222">
    <property type="term" value="F:metalloendopeptidase activity"/>
    <property type="evidence" value="ECO:0007669"/>
    <property type="project" value="InterPro"/>
</dbReference>
<feature type="chain" id="PRO_5027121296" evidence="9">
    <location>
        <begin position="23"/>
        <end position="714"/>
    </location>
</feature>
<organism evidence="12 13">
    <name type="scientific">Sitophilus oryzae</name>
    <name type="common">Rice weevil</name>
    <name type="synonym">Curculio oryzae</name>
    <dbReference type="NCBI Taxonomy" id="7048"/>
    <lineage>
        <taxon>Eukaryota</taxon>
        <taxon>Metazoa</taxon>
        <taxon>Ecdysozoa</taxon>
        <taxon>Arthropoda</taxon>
        <taxon>Hexapoda</taxon>
        <taxon>Insecta</taxon>
        <taxon>Pterygota</taxon>
        <taxon>Neoptera</taxon>
        <taxon>Endopterygota</taxon>
        <taxon>Coleoptera</taxon>
        <taxon>Polyphaga</taxon>
        <taxon>Cucujiformia</taxon>
        <taxon>Curculionidae</taxon>
        <taxon>Dryophthorinae</taxon>
        <taxon>Sitophilus</taxon>
    </lineage>
</organism>
<dbReference type="InParanoid" id="A0A6J2Y9Q0"/>
<proteinExistence type="inferred from homology"/>
<dbReference type="GO" id="GO:0005886">
    <property type="term" value="C:plasma membrane"/>
    <property type="evidence" value="ECO:0007669"/>
    <property type="project" value="UniProtKB-SubCell"/>
</dbReference>
<dbReference type="Gene3D" id="1.10.1380.10">
    <property type="entry name" value="Neutral endopeptidase , domain2"/>
    <property type="match status" value="1"/>
</dbReference>
<evidence type="ECO:0000313" key="12">
    <source>
        <dbReference type="Proteomes" id="UP000504635"/>
    </source>
</evidence>
<dbReference type="GO" id="GO:0016485">
    <property type="term" value="P:protein processing"/>
    <property type="evidence" value="ECO:0007669"/>
    <property type="project" value="TreeGrafter"/>
</dbReference>
<comment type="similarity">
    <text evidence="3">Belongs to the peptidase M13 family.</text>
</comment>
<keyword evidence="8" id="KW-0482">Metalloprotease</keyword>
<evidence type="ECO:0000256" key="7">
    <source>
        <dbReference type="ARBA" id="ARBA00022833"/>
    </source>
</evidence>
<dbReference type="KEGG" id="soy:115885406"/>
<evidence type="ECO:0000256" key="4">
    <source>
        <dbReference type="ARBA" id="ARBA00022670"/>
    </source>
</evidence>
<dbReference type="GO" id="GO:0046872">
    <property type="term" value="F:metal ion binding"/>
    <property type="evidence" value="ECO:0007669"/>
    <property type="project" value="UniProtKB-KW"/>
</dbReference>
<dbReference type="GeneID" id="115885406"/>
<evidence type="ECO:0000256" key="1">
    <source>
        <dbReference type="ARBA" id="ARBA00001947"/>
    </source>
</evidence>
<evidence type="ECO:0000256" key="5">
    <source>
        <dbReference type="ARBA" id="ARBA00022723"/>
    </source>
</evidence>
<dbReference type="PANTHER" id="PTHR11733:SF167">
    <property type="entry name" value="FI17812P1-RELATED"/>
    <property type="match status" value="1"/>
</dbReference>
<reference evidence="13" key="1">
    <citation type="submission" date="2025-08" db="UniProtKB">
        <authorList>
            <consortium name="RefSeq"/>
        </authorList>
    </citation>
    <scope>IDENTIFICATION</scope>
    <source>
        <tissue evidence="13">Gonads</tissue>
    </source>
</reference>
<dbReference type="OrthoDB" id="6475849at2759"/>
<dbReference type="SUPFAM" id="SSF55486">
    <property type="entry name" value="Metalloproteases ('zincins'), catalytic domain"/>
    <property type="match status" value="1"/>
</dbReference>
<dbReference type="PRINTS" id="PR00786">
    <property type="entry name" value="NEPRILYSIN"/>
</dbReference>
<dbReference type="PROSITE" id="PS51885">
    <property type="entry name" value="NEPRILYSIN"/>
    <property type="match status" value="1"/>
</dbReference>
<gene>
    <name evidence="13" type="primary">LOC115885406</name>
</gene>
<dbReference type="InterPro" id="IPR024079">
    <property type="entry name" value="MetalloPept_cat_dom_sf"/>
</dbReference>
<keyword evidence="7" id="KW-0862">Zinc</keyword>
<dbReference type="InterPro" id="IPR018497">
    <property type="entry name" value="Peptidase_M13_C"/>
</dbReference>
<keyword evidence="5" id="KW-0479">Metal-binding</keyword>
<comment type="subcellular location">
    <subcellularLocation>
        <location evidence="2">Cell membrane</location>
        <topology evidence="2">Single-pass type II membrane protein</topology>
    </subcellularLocation>
</comment>
<dbReference type="PANTHER" id="PTHR11733">
    <property type="entry name" value="ZINC METALLOPROTEASE FAMILY M13 NEPRILYSIN-RELATED"/>
    <property type="match status" value="1"/>
</dbReference>
<evidence type="ECO:0000259" key="10">
    <source>
        <dbReference type="Pfam" id="PF01431"/>
    </source>
</evidence>
<dbReference type="Pfam" id="PF05649">
    <property type="entry name" value="Peptidase_M13_N"/>
    <property type="match status" value="1"/>
</dbReference>
<accession>A0A6J2Y9Q0</accession>
<keyword evidence="4" id="KW-0645">Protease</keyword>
<keyword evidence="12" id="KW-1185">Reference proteome</keyword>
<evidence type="ECO:0000256" key="3">
    <source>
        <dbReference type="ARBA" id="ARBA00007357"/>
    </source>
</evidence>
<comment type="cofactor">
    <cofactor evidence="1">
        <name>Zn(2+)</name>
        <dbReference type="ChEBI" id="CHEBI:29105"/>
    </cofactor>
</comment>
<dbReference type="Gene3D" id="3.40.390.10">
    <property type="entry name" value="Collagenase (Catalytic Domain)"/>
    <property type="match status" value="1"/>
</dbReference>
<dbReference type="CDD" id="cd08662">
    <property type="entry name" value="M13"/>
    <property type="match status" value="1"/>
</dbReference>
<protein>
    <submittedName>
        <fullName evidence="13">Neprilysin-11-like</fullName>
    </submittedName>
</protein>
<name>A0A6J2Y9Q0_SITOR</name>
<evidence type="ECO:0000256" key="8">
    <source>
        <dbReference type="ARBA" id="ARBA00023049"/>
    </source>
</evidence>
<evidence type="ECO:0000313" key="13">
    <source>
        <dbReference type="RefSeq" id="XP_030760207.1"/>
    </source>
</evidence>
<dbReference type="RefSeq" id="XP_030760207.1">
    <property type="nucleotide sequence ID" value="XM_030904347.1"/>
</dbReference>